<proteinExistence type="predicted"/>
<name>A0ABN7WYR3_GIGMA</name>
<dbReference type="EMBL" id="CAJVQB010070230">
    <property type="protein sequence ID" value="CAG8842793.1"/>
    <property type="molecule type" value="Genomic_DNA"/>
</dbReference>
<accession>A0ABN7WYR3</accession>
<comment type="caution">
    <text evidence="2">The sequence shown here is derived from an EMBL/GenBank/DDBJ whole genome shotgun (WGS) entry which is preliminary data.</text>
</comment>
<dbReference type="Proteomes" id="UP000789901">
    <property type="component" value="Unassembled WGS sequence"/>
</dbReference>
<feature type="non-terminal residue" evidence="2">
    <location>
        <position position="1"/>
    </location>
</feature>
<sequence>KHIAFWDALKRTYAYYKESSVGAILRKQIKATNYFNKNKEIQFSNKKGRNKPREWVVFNVYDRKSQNQRKKHKDKYTKKTPGRKKDYTKDRPQNKTKKYSKEEKGDAFARMLAARAAKFKKDKKKAVKEDTKPQDTFGGGRYPRRSNTKYCKHCKTNTHTTEDFYNAKTIDEENNDTEYQEYQEYQEYLKAKQAYLA</sequence>
<feature type="region of interest" description="Disordered" evidence="1">
    <location>
        <begin position="123"/>
        <end position="143"/>
    </location>
</feature>
<feature type="compositionally biased region" description="Basic residues" evidence="1">
    <location>
        <begin position="66"/>
        <end position="82"/>
    </location>
</feature>
<evidence type="ECO:0000313" key="3">
    <source>
        <dbReference type="Proteomes" id="UP000789901"/>
    </source>
</evidence>
<gene>
    <name evidence="2" type="ORF">GMARGA_LOCUS36180</name>
</gene>
<evidence type="ECO:0000313" key="2">
    <source>
        <dbReference type="EMBL" id="CAG8842793.1"/>
    </source>
</evidence>
<feature type="compositionally biased region" description="Basic and acidic residues" evidence="1">
    <location>
        <begin position="83"/>
        <end position="104"/>
    </location>
</feature>
<reference evidence="2 3" key="1">
    <citation type="submission" date="2021-06" db="EMBL/GenBank/DDBJ databases">
        <authorList>
            <person name="Kallberg Y."/>
            <person name="Tangrot J."/>
            <person name="Rosling A."/>
        </authorList>
    </citation>
    <scope>NUCLEOTIDE SEQUENCE [LARGE SCALE GENOMIC DNA]</scope>
    <source>
        <strain evidence="2 3">120-4 pot B 10/14</strain>
    </source>
</reference>
<protein>
    <submittedName>
        <fullName evidence="2">13186_t:CDS:1</fullName>
    </submittedName>
</protein>
<evidence type="ECO:0000256" key="1">
    <source>
        <dbReference type="SAM" id="MobiDB-lite"/>
    </source>
</evidence>
<organism evidence="2 3">
    <name type="scientific">Gigaspora margarita</name>
    <dbReference type="NCBI Taxonomy" id="4874"/>
    <lineage>
        <taxon>Eukaryota</taxon>
        <taxon>Fungi</taxon>
        <taxon>Fungi incertae sedis</taxon>
        <taxon>Mucoromycota</taxon>
        <taxon>Glomeromycotina</taxon>
        <taxon>Glomeromycetes</taxon>
        <taxon>Diversisporales</taxon>
        <taxon>Gigasporaceae</taxon>
        <taxon>Gigaspora</taxon>
    </lineage>
</organism>
<feature type="non-terminal residue" evidence="2">
    <location>
        <position position="197"/>
    </location>
</feature>
<feature type="region of interest" description="Disordered" evidence="1">
    <location>
        <begin position="63"/>
        <end position="104"/>
    </location>
</feature>
<keyword evidence="3" id="KW-1185">Reference proteome</keyword>